<feature type="coiled-coil region" evidence="10">
    <location>
        <begin position="23"/>
        <end position="50"/>
    </location>
</feature>
<accession>A0AAJ7DUV7</accession>
<organism evidence="13 14">
    <name type="scientific">Ceratosolen solmsi marchali</name>
    <dbReference type="NCBI Taxonomy" id="326594"/>
    <lineage>
        <taxon>Eukaryota</taxon>
        <taxon>Metazoa</taxon>
        <taxon>Ecdysozoa</taxon>
        <taxon>Arthropoda</taxon>
        <taxon>Hexapoda</taxon>
        <taxon>Insecta</taxon>
        <taxon>Pterygota</taxon>
        <taxon>Neoptera</taxon>
        <taxon>Endopterygota</taxon>
        <taxon>Hymenoptera</taxon>
        <taxon>Apocrita</taxon>
        <taxon>Proctotrupomorpha</taxon>
        <taxon>Chalcidoidea</taxon>
        <taxon>Agaonidae</taxon>
        <taxon>Agaoninae</taxon>
        <taxon>Ceratosolen</taxon>
    </lineage>
</organism>
<evidence type="ECO:0000256" key="1">
    <source>
        <dbReference type="ARBA" id="ARBA00004123"/>
    </source>
</evidence>
<evidence type="ECO:0000256" key="3">
    <source>
        <dbReference type="ARBA" id="ARBA00022737"/>
    </source>
</evidence>
<dbReference type="PANTHER" id="PTHR45888:SF4">
    <property type="entry name" value="PHD FINGER PROTEIN 10"/>
    <property type="match status" value="1"/>
</dbReference>
<dbReference type="CDD" id="cd21085">
    <property type="entry name" value="WH_NTD_PHF10"/>
    <property type="match status" value="1"/>
</dbReference>
<evidence type="ECO:0000256" key="11">
    <source>
        <dbReference type="SAM" id="MobiDB-lite"/>
    </source>
</evidence>
<evidence type="ECO:0000256" key="10">
    <source>
        <dbReference type="SAM" id="Coils"/>
    </source>
</evidence>
<keyword evidence="10" id="KW-0175">Coiled coil</keyword>
<feature type="compositionally biased region" description="Low complexity" evidence="11">
    <location>
        <begin position="2013"/>
        <end position="2029"/>
    </location>
</feature>
<feature type="compositionally biased region" description="Basic and acidic residues" evidence="11">
    <location>
        <begin position="719"/>
        <end position="739"/>
    </location>
</feature>
<evidence type="ECO:0000313" key="14">
    <source>
        <dbReference type="RefSeq" id="XP_011497278.1"/>
    </source>
</evidence>
<feature type="region of interest" description="Disordered" evidence="11">
    <location>
        <begin position="1989"/>
        <end position="2035"/>
    </location>
</feature>
<dbReference type="CTD" id="32965"/>
<keyword evidence="3" id="KW-0677">Repeat</keyword>
<reference evidence="14" key="1">
    <citation type="submission" date="2025-08" db="UniProtKB">
        <authorList>
            <consortium name="RefSeq"/>
        </authorList>
    </citation>
    <scope>IDENTIFICATION</scope>
</reference>
<dbReference type="InterPro" id="IPR013083">
    <property type="entry name" value="Znf_RING/FYVE/PHD"/>
</dbReference>
<dbReference type="CDD" id="cd15529">
    <property type="entry name" value="PHD2_PHF10"/>
    <property type="match status" value="1"/>
</dbReference>
<evidence type="ECO:0000256" key="7">
    <source>
        <dbReference type="ARBA" id="ARBA00023163"/>
    </source>
</evidence>
<feature type="compositionally biased region" description="Polar residues" evidence="11">
    <location>
        <begin position="789"/>
        <end position="801"/>
    </location>
</feature>
<feature type="region of interest" description="Disordered" evidence="11">
    <location>
        <begin position="776"/>
        <end position="803"/>
    </location>
</feature>
<evidence type="ECO:0000256" key="2">
    <source>
        <dbReference type="ARBA" id="ARBA00022723"/>
    </source>
</evidence>
<gene>
    <name evidence="14" type="primary">LOC105361725</name>
</gene>
<dbReference type="PANTHER" id="PTHR45888">
    <property type="entry name" value="HL01030P-RELATED"/>
    <property type="match status" value="1"/>
</dbReference>
<dbReference type="InterPro" id="IPR019787">
    <property type="entry name" value="Znf_PHD-finger"/>
</dbReference>
<dbReference type="PROSITE" id="PS50016">
    <property type="entry name" value="ZF_PHD_2"/>
    <property type="match status" value="2"/>
</dbReference>
<feature type="domain" description="PHD-type" evidence="12">
    <location>
        <begin position="2096"/>
        <end position="2147"/>
    </location>
</feature>
<feature type="compositionally biased region" description="Basic residues" evidence="11">
    <location>
        <begin position="1497"/>
        <end position="1507"/>
    </location>
</feature>
<dbReference type="Proteomes" id="UP000695007">
    <property type="component" value="Unplaced"/>
</dbReference>
<evidence type="ECO:0000259" key="12">
    <source>
        <dbReference type="PROSITE" id="PS50016"/>
    </source>
</evidence>
<dbReference type="SMART" id="SM00249">
    <property type="entry name" value="PHD"/>
    <property type="match status" value="3"/>
</dbReference>
<keyword evidence="13" id="KW-1185">Reference proteome</keyword>
<dbReference type="RefSeq" id="XP_011497278.1">
    <property type="nucleotide sequence ID" value="XM_011498976.1"/>
</dbReference>
<dbReference type="Gene3D" id="3.30.40.10">
    <property type="entry name" value="Zinc/RING finger domain, C3HC4 (zinc finger)"/>
    <property type="match status" value="2"/>
</dbReference>
<dbReference type="GeneID" id="105361725"/>
<name>A0AAJ7DUV7_9HYME</name>
<feature type="region of interest" description="Disordered" evidence="11">
    <location>
        <begin position="1474"/>
        <end position="1509"/>
    </location>
</feature>
<evidence type="ECO:0000256" key="4">
    <source>
        <dbReference type="ARBA" id="ARBA00022771"/>
    </source>
</evidence>
<feature type="domain" description="PHD-type" evidence="12">
    <location>
        <begin position="2197"/>
        <end position="2253"/>
    </location>
</feature>
<dbReference type="InterPro" id="IPR001965">
    <property type="entry name" value="Znf_PHD"/>
</dbReference>
<dbReference type="InterPro" id="IPR011011">
    <property type="entry name" value="Znf_FYVE_PHD"/>
</dbReference>
<evidence type="ECO:0000256" key="9">
    <source>
        <dbReference type="PROSITE-ProRule" id="PRU00146"/>
    </source>
</evidence>
<dbReference type="GO" id="GO:0008270">
    <property type="term" value="F:zinc ion binding"/>
    <property type="evidence" value="ECO:0007669"/>
    <property type="project" value="UniProtKB-KW"/>
</dbReference>
<keyword evidence="7" id="KW-0804">Transcription</keyword>
<keyword evidence="8" id="KW-0539">Nucleus</keyword>
<dbReference type="SUPFAM" id="SSF57903">
    <property type="entry name" value="FYVE/PHD zinc finger"/>
    <property type="match status" value="3"/>
</dbReference>
<protein>
    <submittedName>
        <fullName evidence="14">Uncharacterized protein LOC105361725</fullName>
    </submittedName>
</protein>
<keyword evidence="4 9" id="KW-0863">Zinc-finger</keyword>
<sequence length="2269" mass="255704">MDINNIISMQSDAMTESTLESEIDALSKIITDAKDGIKKLENSNEDFKLDGDNLVFNDNYIQCDSVEKDKLLLPSDSLSILGATENINCIPISTTKSNLQQMSNVSLENISSDIKTESRLETKAHKINDSLSLISEAYNSQESQSSKIESLYKLQNDGIEETLDFNHDISVLKKLITNENDSESANNIDKIPQENKDAIEEKSVKIYKDYNFDSNVKFSIQNETIGDFELSKNTNINLTIDNSEKIEKTVTNLIQPIKSTIDIKFPKIINMLENSERANDSKFLLGSKIKSIKTSHDNIETSQNITVEQSNCKQTFRNNDADNSIKVLQCLESIQDLHIDPKLIKFTKKDLEHEAIIPTTEINFTNEIKNSNKTELLLESFVPIENNTNVGETICKNNKNNKTTQNEINFLTNLEPQNNKNLTIHTYETDKDLLELQNIDVTKLSNVSRVKASKNLNINLGFKKSTILDKSNSEKKDSREVLEKLNKNYTDSSMSINIKSNVKLEVLKEDSMLLVKNQIIEKLPEILELESAVRYLQESEKKEIKPIKVFKNSSINKENSSIFVAVEDSVCDNVSELISNLQGATDPIAISEAEIISEAAKLENERKEKLELKMQFKNFSEKSCDIENENITEINNTANADNVLTSVAVNKQLNIISQIPNKDILKASIITKNKSTSESLTGSSILEECYKDLATVEISDGLSKISELPKSTLLINNEPKQRLESPDRSTKDGEIKTSDITKKDFDKQFQQYSETENVGSPRIILKIAKSAIAECSEPRSPKSAKVRSAANSPNPEDNSGQKLGKIKLKLSRSGHPSIIPNTVNYDETAQWHADNTSLSSLGMRIKLTKSIDTTIFENKFEDAQKLEEFKEKISHKSEEIKKTESAIGMKIKLSKCGDASIVHQDNTTKDNVIQENSDIKKQDSPSIGMKIKLSKFGDASIIQQDNTQSINEPVLKSKDKIVDDMQDDIKRTELSIGMKIKLSKSGDAAVVNNDSLELVKESLEPKEKIDDSLKRMDSSFGVKIKLAKMKDGGASIITSESSEEINEKIEITEISKKKICKKKEISETIEGNSEIDTLKQDACKIKISKLMNNENNIVLSEPVDEIAKTSVGMKIKLSKTGDASVMQIKNEDTFVETANKIGDQFIGMKIKFSKSGDSTLIHSQRSIEAEDLLYCIKTKHSKNKDPDSVYQLKSKDDSNLEMKIKLPKMSHSNIITTNDINEEPHINISQAYCSKQKDSNDLMFKESKVIESIKNQSIENAMIDLHNKRKEITLAPIEVKKLKIESNFKQMIPDVTIQPIVPGIIKEQSQQKLLLESNSGTISQQQMNVINREISITQICSLSTNDAILGERLKSTLNVQNRPLISSPLNSDCEIIEPQPELIIVNENSNSSQDIMIIDEVLSAKSVMKMPKKRGRPRRNTTVVTADAIGMSNFQELELQRDPLSLEQLPIPIMLPTAMTMLQQQIQPQIGINKSEGMGTERPRRTCRSQKSYAPPKRGRGRGRGKRKNEAIDIPLKKQRITQDLTAIEKATTTTIAIDNFSVELNSNISNSPEFFKTLNEPILEKVNKQLKEVEILETSKSVSASFICKQKVHEEVQKRMNNVIDTARVNTSTLNTKATTDMLSVAQNKDNKEESPNTLEIIVIKVTENAKESEIIREHAEMVDHKDSLTTQEYQNWLTPPIKKVSNECGTRNESISTITVIDEETRMSAESGSRSQTPARNIAVPGTTETLVNEESQGSVLSTATTESEKVKVKNRRMEISFDPDEGPFTVEKIAEYEWPLEKKDERPAGRGETFMIQEQISQYLGVKSFKRKYPDLKRRMVDMEERNFLRENGLVSESMCDMGLTAVSSSEVLDIMCSDFQEQYEEYRKHMREKAAKEHSKKQKELSAAANAERNRIDLAEMAMQSALSWNTCLNKARQDSRKCSLDLQTFTVHMPKRSIKLDSAKSVSHYPVALIPGQYTDFYRDYTPAELRYYPLNTVLYGPMRPNERKFDSQSEGSQSDSDSDSSSDDSSSSSSEGTQDTEGSQSTMDEVDMDLTLQTDIKCKMCLNNFNKNNRPEVLIQCGTCSGNVHPSCIDLTIDMVPHIRAYAWQCTDCKTCAQCHDPADEDKMLFCDMCDRGYHIYCVGLRRVPQGRWHCQECAVCANCGSKEPGGPNSDRNSVAQWQHEYKKGEKNMRVYVSTFCVPCSKLWRKGRYCPHCSRCHNAPRLDLEANLVHCGACDKYLHLDCVETKGQIIDKQRYYCEFCSPNIQQLAKSLISKILQWY</sequence>
<dbReference type="GO" id="GO:0005634">
    <property type="term" value="C:nucleus"/>
    <property type="evidence" value="ECO:0007669"/>
    <property type="project" value="UniProtKB-SubCell"/>
</dbReference>
<comment type="subcellular location">
    <subcellularLocation>
        <location evidence="1">Nucleus</location>
    </subcellularLocation>
</comment>
<feature type="region of interest" description="Disordered" evidence="11">
    <location>
        <begin position="716"/>
        <end position="739"/>
    </location>
</feature>
<evidence type="ECO:0000256" key="8">
    <source>
        <dbReference type="ARBA" id="ARBA00023242"/>
    </source>
</evidence>
<keyword evidence="2" id="KW-0479">Metal-binding</keyword>
<keyword evidence="5" id="KW-0862">Zinc</keyword>
<keyword evidence="6" id="KW-0805">Transcription regulation</keyword>
<dbReference type="KEGG" id="csol:105361725"/>
<evidence type="ECO:0000256" key="5">
    <source>
        <dbReference type="ARBA" id="ARBA00022833"/>
    </source>
</evidence>
<dbReference type="Pfam" id="PF00628">
    <property type="entry name" value="PHD"/>
    <property type="match status" value="2"/>
</dbReference>
<evidence type="ECO:0000256" key="6">
    <source>
        <dbReference type="ARBA" id="ARBA00023015"/>
    </source>
</evidence>
<evidence type="ECO:0000313" key="13">
    <source>
        <dbReference type="Proteomes" id="UP000695007"/>
    </source>
</evidence>
<proteinExistence type="predicted"/>